<name>V6LTH7_9EUKA</name>
<dbReference type="VEuPathDB" id="GiardiaDB:SS50377_24128"/>
<dbReference type="AlphaFoldDB" id="V6LTH7"/>
<gene>
    <name evidence="1" type="ORF">SS50377_16093</name>
</gene>
<proteinExistence type="predicted"/>
<accession>V6LTH7</accession>
<dbReference type="EMBL" id="KI546128">
    <property type="protein sequence ID" value="EST44094.1"/>
    <property type="molecule type" value="Genomic_DNA"/>
</dbReference>
<evidence type="ECO:0000313" key="1">
    <source>
        <dbReference type="EMBL" id="EST44094.1"/>
    </source>
</evidence>
<organism evidence="1">
    <name type="scientific">Spironucleus salmonicida</name>
    <dbReference type="NCBI Taxonomy" id="348837"/>
    <lineage>
        <taxon>Eukaryota</taxon>
        <taxon>Metamonada</taxon>
        <taxon>Diplomonadida</taxon>
        <taxon>Hexamitidae</taxon>
        <taxon>Hexamitinae</taxon>
        <taxon>Spironucleus</taxon>
    </lineage>
</organism>
<protein>
    <submittedName>
        <fullName evidence="1">Uncharacterized protein</fullName>
    </submittedName>
</protein>
<sequence length="327" mass="38743">MQIRIFEPVEVDLFQRNLYNHQRSEVLQSKVIDQHFLFLTKERMIIYNYEFIVTREIESVEAFYALTNYVVVVQRIDDFVIISSLNLDDYQLDSKITVPLSELVAIEFHDMLFVLQDRQYYRVFQNFTLKLKFLSSKIRILTLYKSGVTIINNKNILIQIDTNQTILYKMLLKFQVFNQMFSTTTHCALVCPDILILNFNTKSCIKVAFQSGPIKFYSTKFPDHIFIQSGYNVYLISLISQKVIKNLQISSPIQLYNNFITYQTFYDSEYCLSYIYPTNSKINILLKIDRHLTRLIHIEDDYLIIGRFDGVCQIYSCVNYDCQPFKL</sequence>
<reference evidence="1" key="1">
    <citation type="journal article" date="2014" name="PLoS Genet.">
        <title>The Genome of Spironucleus salmonicida Highlights a Fish Pathogen Adapted to Fluctuating Environments.</title>
        <authorList>
            <person name="Xu F."/>
            <person name="Jerlstrom-Hultqvist J."/>
            <person name="Einarsson E."/>
            <person name="Astvaldsson A."/>
            <person name="Svard S.G."/>
            <person name="Andersson J.O."/>
        </authorList>
    </citation>
    <scope>NUCLEOTIDE SEQUENCE</scope>
</reference>